<protein>
    <submittedName>
        <fullName evidence="1">Uncharacterized protein</fullName>
    </submittedName>
</protein>
<dbReference type="Proteomes" id="UP000015530">
    <property type="component" value="Unassembled WGS sequence"/>
</dbReference>
<dbReference type="HOGENOM" id="CLU_3433131_0_0_1"/>
<evidence type="ECO:0000313" key="2">
    <source>
        <dbReference type="Proteomes" id="UP000015530"/>
    </source>
</evidence>
<evidence type="ECO:0000313" key="1">
    <source>
        <dbReference type="EMBL" id="EQB47623.1"/>
    </source>
</evidence>
<dbReference type="EMBL" id="AMYD01002879">
    <property type="protein sequence ID" value="EQB47623.1"/>
    <property type="molecule type" value="Genomic_DNA"/>
</dbReference>
<reference evidence="2" key="1">
    <citation type="journal article" date="2013" name="Mol. Plant Microbe Interact.">
        <title>Global aspects of pacC regulation of pathogenicity genes in Colletotrichum gloeosporioides as revealed by transcriptome analysis.</title>
        <authorList>
            <person name="Alkan N."/>
            <person name="Meng X."/>
            <person name="Friedlander G."/>
            <person name="Reuveni E."/>
            <person name="Sukno S."/>
            <person name="Sherman A."/>
            <person name="Thon M."/>
            <person name="Fluhr R."/>
            <person name="Prusky D."/>
        </authorList>
    </citation>
    <scope>NUCLEOTIDE SEQUENCE [LARGE SCALE GENOMIC DNA]</scope>
    <source>
        <strain evidence="2">Cg-14</strain>
    </source>
</reference>
<comment type="caution">
    <text evidence="1">The sequence shown here is derived from an EMBL/GenBank/DDBJ whole genome shotgun (WGS) entry which is preliminary data.</text>
</comment>
<dbReference type="AlphaFoldDB" id="T0K472"/>
<proteinExistence type="predicted"/>
<name>T0K472_COLGC</name>
<gene>
    <name evidence="1" type="ORF">CGLO_13210</name>
</gene>
<sequence>MTSSCGGGSALELKVY</sequence>
<accession>T0K472</accession>
<organism evidence="1 2">
    <name type="scientific">Colletotrichum gloeosporioides (strain Cg-14)</name>
    <name type="common">Anthracnose fungus</name>
    <name type="synonym">Glomerella cingulata</name>
    <dbReference type="NCBI Taxonomy" id="1237896"/>
    <lineage>
        <taxon>Eukaryota</taxon>
        <taxon>Fungi</taxon>
        <taxon>Dikarya</taxon>
        <taxon>Ascomycota</taxon>
        <taxon>Pezizomycotina</taxon>
        <taxon>Sordariomycetes</taxon>
        <taxon>Hypocreomycetidae</taxon>
        <taxon>Glomerellales</taxon>
        <taxon>Glomerellaceae</taxon>
        <taxon>Colletotrichum</taxon>
        <taxon>Colletotrichum gloeosporioides species complex</taxon>
    </lineage>
</organism>